<dbReference type="GO" id="GO:0005634">
    <property type="term" value="C:nucleus"/>
    <property type="evidence" value="ECO:0007669"/>
    <property type="project" value="TreeGrafter"/>
</dbReference>
<accession>A0AAN8ZAA3</accession>
<dbReference type="Gene3D" id="3.80.10.10">
    <property type="entry name" value="Ribonuclease Inhibitor"/>
    <property type="match status" value="1"/>
</dbReference>
<evidence type="ECO:0000313" key="2">
    <source>
        <dbReference type="Proteomes" id="UP001370490"/>
    </source>
</evidence>
<dbReference type="SMART" id="SM00367">
    <property type="entry name" value="LRR_CC"/>
    <property type="match status" value="3"/>
</dbReference>
<dbReference type="GO" id="GO:0019005">
    <property type="term" value="C:SCF ubiquitin ligase complex"/>
    <property type="evidence" value="ECO:0007669"/>
    <property type="project" value="TreeGrafter"/>
</dbReference>
<dbReference type="PANTHER" id="PTHR13318:SF148">
    <property type="entry name" value="F-BOX PROTEIN MAX2"/>
    <property type="match status" value="1"/>
</dbReference>
<proteinExistence type="predicted"/>
<organism evidence="1 2">
    <name type="scientific">Dillenia turbinata</name>
    <dbReference type="NCBI Taxonomy" id="194707"/>
    <lineage>
        <taxon>Eukaryota</taxon>
        <taxon>Viridiplantae</taxon>
        <taxon>Streptophyta</taxon>
        <taxon>Embryophyta</taxon>
        <taxon>Tracheophyta</taxon>
        <taxon>Spermatophyta</taxon>
        <taxon>Magnoliopsida</taxon>
        <taxon>eudicotyledons</taxon>
        <taxon>Gunneridae</taxon>
        <taxon>Pentapetalae</taxon>
        <taxon>Dilleniales</taxon>
        <taxon>Dilleniaceae</taxon>
        <taxon>Dillenia</taxon>
    </lineage>
</organism>
<protein>
    <submittedName>
        <fullName evidence="1">Uncharacterized protein</fullName>
    </submittedName>
</protein>
<dbReference type="InterPro" id="IPR032675">
    <property type="entry name" value="LRR_dom_sf"/>
</dbReference>
<reference evidence="1 2" key="1">
    <citation type="submission" date="2023-12" db="EMBL/GenBank/DDBJ databases">
        <title>A high-quality genome assembly for Dillenia turbinata (Dilleniales).</title>
        <authorList>
            <person name="Chanderbali A."/>
        </authorList>
    </citation>
    <scope>NUCLEOTIDE SEQUENCE [LARGE SCALE GENOMIC DNA]</scope>
    <source>
        <strain evidence="1">LSX21</strain>
        <tissue evidence="1">Leaf</tissue>
    </source>
</reference>
<name>A0AAN8ZAA3_9MAGN</name>
<dbReference type="InterPro" id="IPR006553">
    <property type="entry name" value="Leu-rich_rpt_Cys-con_subtyp"/>
</dbReference>
<dbReference type="Proteomes" id="UP001370490">
    <property type="component" value="Unassembled WGS sequence"/>
</dbReference>
<keyword evidence="2" id="KW-1185">Reference proteome</keyword>
<sequence>MSLVCLKWHLLEHLTRTSLTLRGNIRDLLFIPTCFRSVTDLDLSLLSPWGHPLLDFSLDPILLAHLLHNTFPSVVSLTIYIRNLTTLYLLAPCWPNLLHVKLVRWHQRSPTPPGSDFLPFFENCLSPRSPPTLETHLAIAASLSRLDILTYTPLTRFRSSELLAITTACPNLRELVYVYFVVDSTLLALASNCPQLSLLHLAYISVLSNARTNLEDDGFTVKDACISHAMLLDPFIGLPKLEELAFQINQNVRDGGPALELLHSKCPPQAFDIRKVSWNLAVDSKLDGVALCQGLESLSMKNCADLTDYSLIAISLGCTRLAKFKIQGCKRITETGISTMAHALCSRTNSRLDPMLQYLSLWIAVGELLTPLILEGLDNCPALEEIQICAGGDCKQ</sequence>
<comment type="caution">
    <text evidence="1">The sequence shown here is derived from an EMBL/GenBank/DDBJ whole genome shotgun (WGS) entry which is preliminary data.</text>
</comment>
<dbReference type="GO" id="GO:0031146">
    <property type="term" value="P:SCF-dependent proteasomal ubiquitin-dependent protein catabolic process"/>
    <property type="evidence" value="ECO:0007669"/>
    <property type="project" value="TreeGrafter"/>
</dbReference>
<dbReference type="AlphaFoldDB" id="A0AAN8ZAA3"/>
<gene>
    <name evidence="1" type="ORF">RJ641_002308</name>
</gene>
<evidence type="ECO:0000313" key="1">
    <source>
        <dbReference type="EMBL" id="KAK6932684.1"/>
    </source>
</evidence>
<dbReference type="PANTHER" id="PTHR13318">
    <property type="entry name" value="PARTNER OF PAIRED, ISOFORM B-RELATED"/>
    <property type="match status" value="1"/>
</dbReference>
<dbReference type="EMBL" id="JBAMMX010000010">
    <property type="protein sequence ID" value="KAK6932684.1"/>
    <property type="molecule type" value="Genomic_DNA"/>
</dbReference>
<dbReference type="SUPFAM" id="SSF52047">
    <property type="entry name" value="RNI-like"/>
    <property type="match status" value="1"/>
</dbReference>